<dbReference type="Pfam" id="PF13640">
    <property type="entry name" value="2OG-FeII_Oxy_3"/>
    <property type="match status" value="1"/>
</dbReference>
<feature type="domain" description="Fe2OG dioxygenase" evidence="8">
    <location>
        <begin position="77"/>
        <end position="177"/>
    </location>
</feature>
<evidence type="ECO:0000313" key="10">
    <source>
        <dbReference type="Proteomes" id="UP001350748"/>
    </source>
</evidence>
<organism evidence="9 10">
    <name type="scientific">Methylocystis borbori</name>
    <dbReference type="NCBI Taxonomy" id="3118750"/>
    <lineage>
        <taxon>Bacteria</taxon>
        <taxon>Pseudomonadati</taxon>
        <taxon>Pseudomonadota</taxon>
        <taxon>Alphaproteobacteria</taxon>
        <taxon>Hyphomicrobiales</taxon>
        <taxon>Methylocystaceae</taxon>
        <taxon>Methylocystis</taxon>
    </lineage>
</organism>
<evidence type="ECO:0000256" key="4">
    <source>
        <dbReference type="ARBA" id="ARBA00022964"/>
    </source>
</evidence>
<dbReference type="InterPro" id="IPR044862">
    <property type="entry name" value="Pro_4_hyd_alph_FE2OG_OXY"/>
</dbReference>
<dbReference type="Gene3D" id="2.60.120.620">
    <property type="entry name" value="q2cbj1_9rhob like domain"/>
    <property type="match status" value="1"/>
</dbReference>
<dbReference type="PANTHER" id="PTHR41536">
    <property type="entry name" value="PKHD-TYPE HYDROXYLASE YBIX"/>
    <property type="match status" value="1"/>
</dbReference>
<reference evidence="9 10" key="1">
    <citation type="submission" date="2024-02" db="EMBL/GenBank/DDBJ databases">
        <authorList>
            <person name="Grouzdev D."/>
        </authorList>
    </citation>
    <scope>NUCLEOTIDE SEQUENCE [LARGE SCALE GENOMIC DNA]</scope>
    <source>
        <strain evidence="9 10">9N</strain>
    </source>
</reference>
<keyword evidence="2 7" id="KW-0479">Metal-binding</keyword>
<dbReference type="Pfam" id="PF18331">
    <property type="entry name" value="PKHD_C"/>
    <property type="match status" value="1"/>
</dbReference>
<dbReference type="InterPro" id="IPR006620">
    <property type="entry name" value="Pro_4_hyd_alph"/>
</dbReference>
<feature type="binding site" evidence="7">
    <location>
        <position position="168"/>
    </location>
    <ligand>
        <name>2-oxoglutarate</name>
        <dbReference type="ChEBI" id="CHEBI:16810"/>
    </ligand>
</feature>
<keyword evidence="4 7" id="KW-0223">Dioxygenase</keyword>
<comment type="caution">
    <text evidence="9">The sequence shown here is derived from an EMBL/GenBank/DDBJ whole genome shotgun (WGS) entry which is preliminary data.</text>
</comment>
<feature type="binding site" evidence="7">
    <location>
        <position position="95"/>
    </location>
    <ligand>
        <name>Fe cation</name>
        <dbReference type="ChEBI" id="CHEBI:24875"/>
    </ligand>
</feature>
<proteinExistence type="inferred from homology"/>
<dbReference type="EMBL" id="JAZHYN010000036">
    <property type="protein sequence ID" value="MEF3367279.1"/>
    <property type="molecule type" value="Genomic_DNA"/>
</dbReference>
<sequence>MLVHVRQAIGKEEVAAFRGAAARAPWEDGASTAGANAGLKRNRQLAPDSKLSRELGARLLSSLLGNTVFVSAAIPQRIYPPLFNRYDADDYFEPHVDNAIRGDAVSGERIRVDLAATLFLSEPDEYDGGELIVEDIYGSRQFKPPAGDLILYSAGSLHMVTPVTRGTRFASFFWLQSMIHADEARSLVCDLDAAIQELAPRIGGDDPDMRKLAVVYHNLVRYWGEA</sequence>
<comment type="cofactor">
    <cofactor evidence="1 7">
        <name>L-ascorbate</name>
        <dbReference type="ChEBI" id="CHEBI:38290"/>
    </cofactor>
</comment>
<keyword evidence="10" id="KW-1185">Reference proteome</keyword>
<dbReference type="PANTHER" id="PTHR41536:SF1">
    <property type="entry name" value="PKHD-TYPE HYDROXYLASE YBIX"/>
    <property type="match status" value="1"/>
</dbReference>
<evidence type="ECO:0000256" key="6">
    <source>
        <dbReference type="ARBA" id="ARBA00023004"/>
    </source>
</evidence>
<dbReference type="RefSeq" id="WP_332082323.1">
    <property type="nucleotide sequence ID" value="NZ_JAZHYN010000036.1"/>
</dbReference>
<evidence type="ECO:0000256" key="3">
    <source>
        <dbReference type="ARBA" id="ARBA00022896"/>
    </source>
</evidence>
<accession>A0ABU7XIT3</accession>
<evidence type="ECO:0000256" key="1">
    <source>
        <dbReference type="ARBA" id="ARBA00001961"/>
    </source>
</evidence>
<feature type="binding site" evidence="7">
    <location>
        <position position="158"/>
    </location>
    <ligand>
        <name>Fe cation</name>
        <dbReference type="ChEBI" id="CHEBI:24875"/>
    </ligand>
</feature>
<dbReference type="Proteomes" id="UP001350748">
    <property type="component" value="Unassembled WGS sequence"/>
</dbReference>
<dbReference type="InterPro" id="IPR041097">
    <property type="entry name" value="PKHD_C"/>
</dbReference>
<evidence type="ECO:0000313" key="9">
    <source>
        <dbReference type="EMBL" id="MEF3367279.1"/>
    </source>
</evidence>
<protein>
    <submittedName>
        <fullName evidence="9">Fe2+-dependent dioxygenase</fullName>
    </submittedName>
</protein>
<keyword evidence="5 7" id="KW-0560">Oxidoreductase</keyword>
<dbReference type="HAMAP" id="MF_00657">
    <property type="entry name" value="Hydroxyl_YbiX"/>
    <property type="match status" value="1"/>
</dbReference>
<evidence type="ECO:0000256" key="2">
    <source>
        <dbReference type="ARBA" id="ARBA00022723"/>
    </source>
</evidence>
<evidence type="ECO:0000256" key="5">
    <source>
        <dbReference type="ARBA" id="ARBA00023002"/>
    </source>
</evidence>
<dbReference type="SMART" id="SM00702">
    <property type="entry name" value="P4Hc"/>
    <property type="match status" value="1"/>
</dbReference>
<keyword evidence="3 7" id="KW-0847">Vitamin C</keyword>
<keyword evidence="6 7" id="KW-0408">Iron</keyword>
<dbReference type="InterPro" id="IPR005123">
    <property type="entry name" value="Oxoglu/Fe-dep_dioxygenase_dom"/>
</dbReference>
<evidence type="ECO:0000259" key="8">
    <source>
        <dbReference type="PROSITE" id="PS51471"/>
    </source>
</evidence>
<dbReference type="InterPro" id="IPR023550">
    <property type="entry name" value="PKHD_hydroxylase"/>
</dbReference>
<comment type="cofactor">
    <cofactor evidence="7">
        <name>Fe(2+)</name>
        <dbReference type="ChEBI" id="CHEBI:29033"/>
    </cofactor>
    <text evidence="7">Binds 1 Fe(2+) ion per subunit.</text>
</comment>
<dbReference type="NCBIfam" id="NF003975">
    <property type="entry name" value="PRK05467.1-4"/>
    <property type="match status" value="1"/>
</dbReference>
<dbReference type="GO" id="GO:0051213">
    <property type="term" value="F:dioxygenase activity"/>
    <property type="evidence" value="ECO:0007669"/>
    <property type="project" value="UniProtKB-KW"/>
</dbReference>
<evidence type="ECO:0000256" key="7">
    <source>
        <dbReference type="HAMAP-Rule" id="MF_00657"/>
    </source>
</evidence>
<gene>
    <name evidence="9" type="ORF">V3H18_12115</name>
</gene>
<dbReference type="NCBIfam" id="NF003974">
    <property type="entry name" value="PRK05467.1-3"/>
    <property type="match status" value="1"/>
</dbReference>
<name>A0ABU7XIT3_9HYPH</name>
<dbReference type="PROSITE" id="PS51471">
    <property type="entry name" value="FE2OG_OXY"/>
    <property type="match status" value="1"/>
</dbReference>
<feature type="binding site" evidence="7">
    <location>
        <position position="97"/>
    </location>
    <ligand>
        <name>Fe cation</name>
        <dbReference type="ChEBI" id="CHEBI:24875"/>
    </ligand>
</feature>
<dbReference type="Gene3D" id="4.10.860.20">
    <property type="entry name" value="Rabenosyn, Rab binding domain"/>
    <property type="match status" value="1"/>
</dbReference>